<dbReference type="Gene3D" id="3.10.350.10">
    <property type="entry name" value="LysM domain"/>
    <property type="match status" value="1"/>
</dbReference>
<dbReference type="Pfam" id="PF01476">
    <property type="entry name" value="LysM"/>
    <property type="match status" value="2"/>
</dbReference>
<dbReference type="InterPro" id="IPR018392">
    <property type="entry name" value="LysM"/>
</dbReference>
<dbReference type="SUPFAM" id="SSF54106">
    <property type="entry name" value="LysM domain"/>
    <property type="match status" value="1"/>
</dbReference>
<dbReference type="EMBL" id="MN739192">
    <property type="protein sequence ID" value="QHS92767.1"/>
    <property type="molecule type" value="Genomic_DNA"/>
</dbReference>
<dbReference type="AlphaFoldDB" id="A0A6C0BK68"/>
<dbReference type="PANTHER" id="PTHR33734:SF22">
    <property type="entry name" value="MEMBRANE-BOUND LYTIC MUREIN TRANSGLYCOSYLASE D"/>
    <property type="match status" value="1"/>
</dbReference>
<reference evidence="2" key="1">
    <citation type="journal article" date="2020" name="Nature">
        <title>Giant virus diversity and host interactions through global metagenomics.</title>
        <authorList>
            <person name="Schulz F."/>
            <person name="Roux S."/>
            <person name="Paez-Espino D."/>
            <person name="Jungbluth S."/>
            <person name="Walsh D.A."/>
            <person name="Denef V.J."/>
            <person name="McMahon K.D."/>
            <person name="Konstantinidis K.T."/>
            <person name="Eloe-Fadrosh E.A."/>
            <person name="Kyrpides N.C."/>
            <person name="Woyke T."/>
        </authorList>
    </citation>
    <scope>NUCLEOTIDE SEQUENCE</scope>
    <source>
        <strain evidence="2">GVMAG-M-3300017651-5</strain>
    </source>
</reference>
<dbReference type="InterPro" id="IPR036779">
    <property type="entry name" value="LysM_dom_sf"/>
</dbReference>
<dbReference type="PANTHER" id="PTHR33734">
    <property type="entry name" value="LYSM DOMAIN-CONTAINING GPI-ANCHORED PROTEIN 2"/>
    <property type="match status" value="1"/>
</dbReference>
<dbReference type="CDD" id="cd00118">
    <property type="entry name" value="LysM"/>
    <property type="match status" value="1"/>
</dbReference>
<evidence type="ECO:0000313" key="2">
    <source>
        <dbReference type="EMBL" id="QHS92767.1"/>
    </source>
</evidence>
<organism evidence="2">
    <name type="scientific">viral metagenome</name>
    <dbReference type="NCBI Taxonomy" id="1070528"/>
    <lineage>
        <taxon>unclassified sequences</taxon>
        <taxon>metagenomes</taxon>
        <taxon>organismal metagenomes</taxon>
    </lineage>
</organism>
<proteinExistence type="predicted"/>
<protein>
    <recommendedName>
        <fullName evidence="1">LysM domain-containing protein</fullName>
    </recommendedName>
</protein>
<dbReference type="PROSITE" id="PS51782">
    <property type="entry name" value="LYSM"/>
    <property type="match status" value="1"/>
</dbReference>
<evidence type="ECO:0000259" key="1">
    <source>
        <dbReference type="PROSITE" id="PS51782"/>
    </source>
</evidence>
<feature type="domain" description="LysM" evidence="1">
    <location>
        <begin position="124"/>
        <end position="170"/>
    </location>
</feature>
<name>A0A6C0BK68_9ZZZZ</name>
<sequence length="173" mass="18717">MQASQPTYSCVYVTSSSDTLTSIAAQYRIRPIDLLMNNEELAMTYNLLSVLPQGTRIAVPCTSGNTTTQSFTPCTYLFTPTDTLENASNALGVPRDDLLYYQSNGQPQVGSIVTATGCFNSNNNTYVTRRGDTLQSIAVKYSVPVSSLILLNSIMTTATEQLPAGQTLVIPRV</sequence>
<dbReference type="SMART" id="SM00257">
    <property type="entry name" value="LysM"/>
    <property type="match status" value="1"/>
</dbReference>
<accession>A0A6C0BK68</accession>